<organism evidence="1 2">
    <name type="scientific">Botryobasidium botryosum (strain FD-172 SS1)</name>
    <dbReference type="NCBI Taxonomy" id="930990"/>
    <lineage>
        <taxon>Eukaryota</taxon>
        <taxon>Fungi</taxon>
        <taxon>Dikarya</taxon>
        <taxon>Basidiomycota</taxon>
        <taxon>Agaricomycotina</taxon>
        <taxon>Agaricomycetes</taxon>
        <taxon>Cantharellales</taxon>
        <taxon>Botryobasidiaceae</taxon>
        <taxon>Botryobasidium</taxon>
    </lineage>
</organism>
<sequence>MGVVLSCLYPIKSIYSKCFYPTYTNKQPEDHTASYNQPIEFPDLIGAHQDVCGIALRRTFGFRLGPSIGQRALGLHAQKCDTLHMHSQAILNVVSGVDIEGPDRLAINNHFMTLMGEISFSIRYWANLDCYGTLVHQFDIDIAVEEKLRRLDACFSELGVASSMGPQWGDSFASAREKDMGVLQKELELQQNPEKWRNAYDKALCNALKKLQLLLNQQKSNPEQNDSYRKILTVLGVAAETPYVVCASGHQADFSYSIPEPPTIETLGTLGDAAALSAAHKAMQELAIDLMAIKYHTKKIDILRSHCESICSEIKRCQHSDQLTAALKEFTGFRIVFQPFVRSWESLDSSESYLRQFTVTRDIEVILERLDTLLADNNIVCRLPPRSWDSAFTRAITEDANNLAGILKEQGVEIWNTVYSAVLDSVVEYLPTLMEHHDPGSSPEETTSKILKVLGISLQEAEAEEVTSGTREKLEHATAPFTQSAAEDARSANEVWENFETALASVEAFAKMVNAFGDIHPYAKAAWTALSAGYKIAAAQKDQDDALSELLESMSMALDLVCRLGQTPLQEDDKRILLHVAKKTSECALFIQEYTRTKSVAPHAAKEAFPKYSDESTIARFKKDFDVLPRNIDAAAMRKVLHQFDEILDVDGTFRDEITALGEHALSIDASFGLIHMLLKKIQIDSASPELQATFRNLSAYWLDLRKTYEELFWQSREVTGEAKGAADDFTTSLIPFLGDDASPQDEKIREIDSMMQKLRADSDKAQDLSQAFSDLRILRSFGSEWKAAIDKHDRSKINRYIQELESINEHPNLTLAQLEEKASTYAGHGGGYDEAIRPQEDTSAKVETSGSKLVTARADLQAIDALQAALTVGEADLVNIDEKLSAFASLWAVIRADTQGVKEKLDYLGSTKHKQLFEARMRTFAKLYKVLSAALYYCEVTLDEASKKFNELNDDYEEDDISQASPLASRQMGHSGVDVTSKNMAGVEI</sequence>
<reference evidence="2" key="1">
    <citation type="journal article" date="2014" name="Proc. Natl. Acad. Sci. U.S.A.">
        <title>Extensive sampling of basidiomycete genomes demonstrates inadequacy of the white-rot/brown-rot paradigm for wood decay fungi.</title>
        <authorList>
            <person name="Riley R."/>
            <person name="Salamov A.A."/>
            <person name="Brown D.W."/>
            <person name="Nagy L.G."/>
            <person name="Floudas D."/>
            <person name="Held B.W."/>
            <person name="Levasseur A."/>
            <person name="Lombard V."/>
            <person name="Morin E."/>
            <person name="Otillar R."/>
            <person name="Lindquist E.A."/>
            <person name="Sun H."/>
            <person name="LaButti K.M."/>
            <person name="Schmutz J."/>
            <person name="Jabbour D."/>
            <person name="Luo H."/>
            <person name="Baker S.E."/>
            <person name="Pisabarro A.G."/>
            <person name="Walton J.D."/>
            <person name="Blanchette R.A."/>
            <person name="Henrissat B."/>
            <person name="Martin F."/>
            <person name="Cullen D."/>
            <person name="Hibbett D.S."/>
            <person name="Grigoriev I.V."/>
        </authorList>
    </citation>
    <scope>NUCLEOTIDE SEQUENCE [LARGE SCALE GENOMIC DNA]</scope>
    <source>
        <strain evidence="2">FD-172 SS1</strain>
    </source>
</reference>
<dbReference type="HOGENOM" id="CLU_301674_0_0_1"/>
<accession>A0A067M963</accession>
<protein>
    <submittedName>
        <fullName evidence="1">Uncharacterized protein</fullName>
    </submittedName>
</protein>
<dbReference type="InParanoid" id="A0A067M963"/>
<proteinExistence type="predicted"/>
<keyword evidence="2" id="KW-1185">Reference proteome</keyword>
<evidence type="ECO:0000313" key="1">
    <source>
        <dbReference type="EMBL" id="KDQ08136.1"/>
    </source>
</evidence>
<gene>
    <name evidence="1" type="ORF">BOTBODRAFT_38237</name>
</gene>
<dbReference type="EMBL" id="KL198095">
    <property type="protein sequence ID" value="KDQ08136.1"/>
    <property type="molecule type" value="Genomic_DNA"/>
</dbReference>
<dbReference type="Proteomes" id="UP000027195">
    <property type="component" value="Unassembled WGS sequence"/>
</dbReference>
<evidence type="ECO:0000313" key="2">
    <source>
        <dbReference type="Proteomes" id="UP000027195"/>
    </source>
</evidence>
<dbReference type="AlphaFoldDB" id="A0A067M963"/>
<name>A0A067M963_BOTB1</name>